<evidence type="ECO:0000313" key="2">
    <source>
        <dbReference type="EMBL" id="KAE9401596.1"/>
    </source>
</evidence>
<reference evidence="2" key="1">
    <citation type="journal article" date="2019" name="Environ. Microbiol.">
        <title>Fungal ecological strategies reflected in gene transcription - a case study of two litter decomposers.</title>
        <authorList>
            <person name="Barbi F."/>
            <person name="Kohler A."/>
            <person name="Barry K."/>
            <person name="Baskaran P."/>
            <person name="Daum C."/>
            <person name="Fauchery L."/>
            <person name="Ihrmark K."/>
            <person name="Kuo A."/>
            <person name="LaButti K."/>
            <person name="Lipzen A."/>
            <person name="Morin E."/>
            <person name="Grigoriev I.V."/>
            <person name="Henrissat B."/>
            <person name="Lindahl B."/>
            <person name="Martin F."/>
        </authorList>
    </citation>
    <scope>NUCLEOTIDE SEQUENCE</scope>
    <source>
        <strain evidence="2">JB14</strain>
    </source>
</reference>
<sequence>MERLEQLPEHLLDKIVKTALTIDQSLRSAFISSFGSRIHNSAVRVLFLSLNVEDCEDRFYKSSVYPIILNPARYGHIVKSLTIINPTFGEGFSDDAQGLRALRPISADILTSLLQSCTSLETFRWESSLPPPDGICEQLSSFSTRLTSFHYNPYHPTKSTSRWDAPSLPLLKSLPLTALSLKHLSQTGTRALTRLLSNMREDGVLVLEDLDLDLLWLDEPVCLAIAEAGTKIGRLCLRTNGTKLNDKGLTSIIEKCENLENLVLDQVQGRISRCFWTKPLRFSSGLRSLRISISETGHSWANDHLDSLPSFPLEQLTELSISSSSSADGAVSIKPLPAPLSERLRDCKSLTKFHCDHWAIPLADLKSLLESCSRLECLKICLEASFSKLLGLTSTSLSNLHTLSVSLHPDRAPGTPPPALSPNALAHLPLPASSEVPAAKEKTTDDPSLPLLRDVKRFARKCPKLGLLDWYGKNARGSWIVQRPFNSSKNVSVEHLPPRLSSETWKDMLREDQIRIFLDRGGAWLNETRSGQQWTGDQAEIHLISDVAEQGKDAGVEKNPRRAGSKKPRVPSISTSSSISDLPSTPIRASVSPVDVYSLTASPLEAPLSMSRHLDFSSNSAFTSAQTRDHRRSPSEPDCYAEARWKTAKWI</sequence>
<organism evidence="2 3">
    <name type="scientific">Gymnopus androsaceus JB14</name>
    <dbReference type="NCBI Taxonomy" id="1447944"/>
    <lineage>
        <taxon>Eukaryota</taxon>
        <taxon>Fungi</taxon>
        <taxon>Dikarya</taxon>
        <taxon>Basidiomycota</taxon>
        <taxon>Agaricomycotina</taxon>
        <taxon>Agaricomycetes</taxon>
        <taxon>Agaricomycetidae</taxon>
        <taxon>Agaricales</taxon>
        <taxon>Marasmiineae</taxon>
        <taxon>Omphalotaceae</taxon>
        <taxon>Gymnopus</taxon>
    </lineage>
</organism>
<dbReference type="AlphaFoldDB" id="A0A6A4HTV1"/>
<evidence type="ECO:0000313" key="3">
    <source>
        <dbReference type="Proteomes" id="UP000799118"/>
    </source>
</evidence>
<dbReference type="EMBL" id="ML769444">
    <property type="protein sequence ID" value="KAE9401596.1"/>
    <property type="molecule type" value="Genomic_DNA"/>
</dbReference>
<accession>A0A6A4HTV1</accession>
<dbReference type="OrthoDB" id="2596605at2759"/>
<proteinExistence type="predicted"/>
<name>A0A6A4HTV1_9AGAR</name>
<feature type="region of interest" description="Disordered" evidence="1">
    <location>
        <begin position="549"/>
        <end position="584"/>
    </location>
</feature>
<keyword evidence="3" id="KW-1185">Reference proteome</keyword>
<dbReference type="SUPFAM" id="SSF52047">
    <property type="entry name" value="RNI-like"/>
    <property type="match status" value="1"/>
</dbReference>
<dbReference type="Proteomes" id="UP000799118">
    <property type="component" value="Unassembled WGS sequence"/>
</dbReference>
<dbReference type="Gene3D" id="3.80.10.10">
    <property type="entry name" value="Ribonuclease Inhibitor"/>
    <property type="match status" value="1"/>
</dbReference>
<gene>
    <name evidence="2" type="ORF">BT96DRAFT_598528</name>
</gene>
<feature type="compositionally biased region" description="Low complexity" evidence="1">
    <location>
        <begin position="571"/>
        <end position="584"/>
    </location>
</feature>
<evidence type="ECO:0000256" key="1">
    <source>
        <dbReference type="SAM" id="MobiDB-lite"/>
    </source>
</evidence>
<dbReference type="InterPro" id="IPR032675">
    <property type="entry name" value="LRR_dom_sf"/>
</dbReference>
<protein>
    <submittedName>
        <fullName evidence="2">Uncharacterized protein</fullName>
    </submittedName>
</protein>
<feature type="compositionally biased region" description="Basic and acidic residues" evidence="1">
    <location>
        <begin position="549"/>
        <end position="560"/>
    </location>
</feature>